<evidence type="ECO:0000256" key="6">
    <source>
        <dbReference type="ARBA" id="ARBA00022741"/>
    </source>
</evidence>
<dbReference type="InterPro" id="IPR049940">
    <property type="entry name" value="GluQ/Sye"/>
</dbReference>
<dbReference type="InterPro" id="IPR020751">
    <property type="entry name" value="aa-tRNA-synth_I_codon-bd_sub2"/>
</dbReference>
<evidence type="ECO:0000256" key="4">
    <source>
        <dbReference type="ARBA" id="ARBA00022490"/>
    </source>
</evidence>
<evidence type="ECO:0000256" key="2">
    <source>
        <dbReference type="ARBA" id="ARBA00007894"/>
    </source>
</evidence>
<dbReference type="GO" id="GO:0005829">
    <property type="term" value="C:cytosol"/>
    <property type="evidence" value="ECO:0007669"/>
    <property type="project" value="TreeGrafter"/>
</dbReference>
<evidence type="ECO:0000313" key="14">
    <source>
        <dbReference type="Proteomes" id="UP000231382"/>
    </source>
</evidence>
<dbReference type="FunFam" id="3.40.50.620:FF:000007">
    <property type="entry name" value="Glutamate--tRNA ligase"/>
    <property type="match status" value="1"/>
</dbReference>
<dbReference type="SUPFAM" id="SSF48163">
    <property type="entry name" value="An anticodon-binding domain of class I aminoacyl-tRNA synthetases"/>
    <property type="match status" value="1"/>
</dbReference>
<dbReference type="Pfam" id="PF00749">
    <property type="entry name" value="tRNA-synt_1c"/>
    <property type="match status" value="1"/>
</dbReference>
<dbReference type="EMBL" id="PEZW01000006">
    <property type="protein sequence ID" value="PIS07993.1"/>
    <property type="molecule type" value="Genomic_DNA"/>
</dbReference>
<comment type="subcellular location">
    <subcellularLocation>
        <location evidence="1 10">Cytoplasm</location>
    </subcellularLocation>
</comment>
<dbReference type="HAMAP" id="MF_00022">
    <property type="entry name" value="Glu_tRNA_synth_type1"/>
    <property type="match status" value="1"/>
</dbReference>
<dbReference type="GO" id="GO:0000049">
    <property type="term" value="F:tRNA binding"/>
    <property type="evidence" value="ECO:0007669"/>
    <property type="project" value="InterPro"/>
</dbReference>
<keyword evidence="9 10" id="KW-0030">Aminoacyl-tRNA synthetase</keyword>
<dbReference type="SUPFAM" id="SSF52374">
    <property type="entry name" value="Nucleotidylyl transferase"/>
    <property type="match status" value="1"/>
</dbReference>
<keyword evidence="7 10" id="KW-0067">ATP-binding</keyword>
<dbReference type="PANTHER" id="PTHR43311">
    <property type="entry name" value="GLUTAMATE--TRNA LIGASE"/>
    <property type="match status" value="1"/>
</dbReference>
<evidence type="ECO:0000313" key="13">
    <source>
        <dbReference type="EMBL" id="PIS07993.1"/>
    </source>
</evidence>
<organism evidence="13 14">
    <name type="scientific">Candidatus Berkelbacteria bacterium CG10_big_fil_rev_8_21_14_0_10_43_13</name>
    <dbReference type="NCBI Taxonomy" id="1974514"/>
    <lineage>
        <taxon>Bacteria</taxon>
        <taxon>Candidatus Berkelbacteria</taxon>
    </lineage>
</organism>
<proteinExistence type="inferred from homology"/>
<dbReference type="InterPro" id="IPR000924">
    <property type="entry name" value="Glu/Gln-tRNA-synth"/>
</dbReference>
<gene>
    <name evidence="10" type="primary">gltX</name>
    <name evidence="13" type="ORF">COT78_00745</name>
</gene>
<comment type="similarity">
    <text evidence="2 10">Belongs to the class-I aminoacyl-tRNA synthetase family. Glutamate--tRNA ligase type 1 subfamily.</text>
</comment>
<comment type="catalytic activity">
    <reaction evidence="10">
        <text>tRNA(Glu) + L-glutamate + ATP = L-glutamyl-tRNA(Glu) + AMP + diphosphate</text>
        <dbReference type="Rhea" id="RHEA:23540"/>
        <dbReference type="Rhea" id="RHEA-COMP:9663"/>
        <dbReference type="Rhea" id="RHEA-COMP:9680"/>
        <dbReference type="ChEBI" id="CHEBI:29985"/>
        <dbReference type="ChEBI" id="CHEBI:30616"/>
        <dbReference type="ChEBI" id="CHEBI:33019"/>
        <dbReference type="ChEBI" id="CHEBI:78442"/>
        <dbReference type="ChEBI" id="CHEBI:78520"/>
        <dbReference type="ChEBI" id="CHEBI:456215"/>
        <dbReference type="EC" id="6.1.1.17"/>
    </reaction>
</comment>
<feature type="binding site" evidence="10">
    <location>
        <position position="266"/>
    </location>
    <ligand>
        <name>ATP</name>
        <dbReference type="ChEBI" id="CHEBI:30616"/>
    </ligand>
</feature>
<evidence type="ECO:0000256" key="10">
    <source>
        <dbReference type="HAMAP-Rule" id="MF_00022"/>
    </source>
</evidence>
<keyword evidence="6 10" id="KW-0547">Nucleotide-binding</keyword>
<keyword evidence="5 10" id="KW-0436">Ligase</keyword>
<dbReference type="PRINTS" id="PR00987">
    <property type="entry name" value="TRNASYNTHGLU"/>
</dbReference>
<evidence type="ECO:0000256" key="8">
    <source>
        <dbReference type="ARBA" id="ARBA00022917"/>
    </source>
</evidence>
<dbReference type="Proteomes" id="UP000231382">
    <property type="component" value="Unassembled WGS sequence"/>
</dbReference>
<dbReference type="InterPro" id="IPR008925">
    <property type="entry name" value="aa_tRNA-synth_I_cd-bd_sf"/>
</dbReference>
<dbReference type="CDD" id="cd00808">
    <property type="entry name" value="GluRS_core"/>
    <property type="match status" value="1"/>
</dbReference>
<sequence length="489" mass="55196">MIMNYNNIITRFAPSPTGELHIGGARTALFEYLAARSTGGKFYLRIEDTDRARYVEGSDKRLVEALEWLGLVPDNIDDIVTQSKRLDLYRKYALKLVDEGKAYICTCTKDELKVKGEELKLSGKLPGYDGTCREKNIKIEDVVNRPGTLLSGEKRPQLASDGDYVIRLKMPATGEVVVDDLVRGDVKFDLSLFDDQVLLKSDGYPTYHLASVVDDHEMGINYVLRSEEWLSSTPKHIILYEALGWDQPKFGHFSMILAPDKSKLSKRHGATSVEEFKSLGYLPEAIINFIALLGWNPKDEREFFSLDDLVGEFKLKNLNKAPAIFNIEKLNSINAHYITEEILNPKSEILNQFQNFKLPNIQKAELNLIGRGGYKTLKEAAEYILKLRQTPEYVAGILVFKKSDQATTLQALRLVQSKLPTIEQWNNETIQQSLSVIVENNNLTNGDVFWPVRVALSGEEKSPSPVELALALGKDETLKRLNLAIEKLQ</sequence>
<dbReference type="GO" id="GO:0006424">
    <property type="term" value="P:glutamyl-tRNA aminoacylation"/>
    <property type="evidence" value="ECO:0007669"/>
    <property type="project" value="UniProtKB-UniRule"/>
</dbReference>
<dbReference type="Gene3D" id="3.40.50.620">
    <property type="entry name" value="HUPs"/>
    <property type="match status" value="1"/>
</dbReference>
<evidence type="ECO:0000259" key="11">
    <source>
        <dbReference type="Pfam" id="PF00749"/>
    </source>
</evidence>
<dbReference type="Pfam" id="PF19269">
    <property type="entry name" value="Anticodon_2"/>
    <property type="match status" value="1"/>
</dbReference>
<keyword evidence="8 10" id="KW-0648">Protein biosynthesis</keyword>
<comment type="caution">
    <text evidence="13">The sequence shown here is derived from an EMBL/GenBank/DDBJ whole genome shotgun (WGS) entry which is preliminary data.</text>
</comment>
<evidence type="ECO:0000256" key="9">
    <source>
        <dbReference type="ARBA" id="ARBA00023146"/>
    </source>
</evidence>
<feature type="domain" description="Aminoacyl-tRNA synthetase class I anticodon-binding" evidence="12">
    <location>
        <begin position="373"/>
        <end position="485"/>
    </location>
</feature>
<accession>A0A2H0W7B8</accession>
<dbReference type="NCBIfam" id="TIGR00464">
    <property type="entry name" value="gltX_bact"/>
    <property type="match status" value="1"/>
</dbReference>
<dbReference type="InterPro" id="IPR033910">
    <property type="entry name" value="GluRS_core"/>
</dbReference>
<dbReference type="PROSITE" id="PS00178">
    <property type="entry name" value="AA_TRNA_LIGASE_I"/>
    <property type="match status" value="1"/>
</dbReference>
<feature type="short sequence motif" description="'KMSKS' region" evidence="10">
    <location>
        <begin position="263"/>
        <end position="267"/>
    </location>
</feature>
<reference evidence="14" key="1">
    <citation type="submission" date="2017-09" db="EMBL/GenBank/DDBJ databases">
        <title>Depth-based differentiation of microbial function through sediment-hosted aquifers and enrichment of novel symbionts in the deep terrestrial subsurface.</title>
        <authorList>
            <person name="Probst A.J."/>
            <person name="Ladd B."/>
            <person name="Jarett J.K."/>
            <person name="Geller-Mcgrath D.E."/>
            <person name="Sieber C.M.K."/>
            <person name="Emerson J.B."/>
            <person name="Anantharaman K."/>
            <person name="Thomas B.C."/>
            <person name="Malmstrom R."/>
            <person name="Stieglmeier M."/>
            <person name="Klingl A."/>
            <person name="Woyke T."/>
            <person name="Ryan C.M."/>
            <person name="Banfield J.F."/>
        </authorList>
    </citation>
    <scope>NUCLEOTIDE SEQUENCE [LARGE SCALE GENOMIC DNA]</scope>
</reference>
<comment type="function">
    <text evidence="10">Catalyzes the attachment of glutamate to tRNA(Glu) in a two-step reaction: glutamate is first activated by ATP to form Glu-AMP and then transferred to the acceptor end of tRNA(Glu).</text>
</comment>
<dbReference type="AlphaFoldDB" id="A0A2H0W7B8"/>
<dbReference type="InterPro" id="IPR045462">
    <property type="entry name" value="aa-tRNA-synth_I_cd-bd"/>
</dbReference>
<feature type="short sequence motif" description="'HIGH' region" evidence="10">
    <location>
        <begin position="14"/>
        <end position="24"/>
    </location>
</feature>
<dbReference type="PANTHER" id="PTHR43311:SF2">
    <property type="entry name" value="GLUTAMATE--TRNA LIGASE, MITOCHONDRIAL-RELATED"/>
    <property type="match status" value="1"/>
</dbReference>
<dbReference type="GO" id="GO:0008270">
    <property type="term" value="F:zinc ion binding"/>
    <property type="evidence" value="ECO:0007669"/>
    <property type="project" value="InterPro"/>
</dbReference>
<dbReference type="InterPro" id="IPR014729">
    <property type="entry name" value="Rossmann-like_a/b/a_fold"/>
</dbReference>
<evidence type="ECO:0000256" key="3">
    <source>
        <dbReference type="ARBA" id="ARBA00011245"/>
    </source>
</evidence>
<dbReference type="EC" id="6.1.1.17" evidence="10"/>
<dbReference type="Gene3D" id="1.10.10.350">
    <property type="match status" value="1"/>
</dbReference>
<evidence type="ECO:0000256" key="5">
    <source>
        <dbReference type="ARBA" id="ARBA00022598"/>
    </source>
</evidence>
<keyword evidence="4 10" id="KW-0963">Cytoplasm</keyword>
<comment type="caution">
    <text evidence="10">Lacks conserved residue(s) required for the propagation of feature annotation.</text>
</comment>
<evidence type="ECO:0000256" key="7">
    <source>
        <dbReference type="ARBA" id="ARBA00022840"/>
    </source>
</evidence>
<dbReference type="InterPro" id="IPR020058">
    <property type="entry name" value="Glu/Gln-tRNA-synth_Ib_cat-dom"/>
</dbReference>
<evidence type="ECO:0000259" key="12">
    <source>
        <dbReference type="Pfam" id="PF19269"/>
    </source>
</evidence>
<dbReference type="InterPro" id="IPR004527">
    <property type="entry name" value="Glu-tRNA-ligase_bac/mito"/>
</dbReference>
<feature type="domain" description="Glutamyl/glutaminyl-tRNA synthetase class Ib catalytic" evidence="11">
    <location>
        <begin position="8"/>
        <end position="331"/>
    </location>
</feature>
<evidence type="ECO:0000256" key="1">
    <source>
        <dbReference type="ARBA" id="ARBA00004496"/>
    </source>
</evidence>
<dbReference type="GO" id="GO:0004818">
    <property type="term" value="F:glutamate-tRNA ligase activity"/>
    <property type="evidence" value="ECO:0007669"/>
    <property type="project" value="UniProtKB-UniRule"/>
</dbReference>
<dbReference type="InterPro" id="IPR001412">
    <property type="entry name" value="aa-tRNA-synth_I_CS"/>
</dbReference>
<name>A0A2H0W7B8_9BACT</name>
<dbReference type="GO" id="GO:0005524">
    <property type="term" value="F:ATP binding"/>
    <property type="evidence" value="ECO:0007669"/>
    <property type="project" value="UniProtKB-UniRule"/>
</dbReference>
<comment type="subunit">
    <text evidence="3 10">Monomer.</text>
</comment>
<protein>
    <recommendedName>
        <fullName evidence="10">Glutamate--tRNA ligase</fullName>
        <ecNumber evidence="10">6.1.1.17</ecNumber>
    </recommendedName>
    <alternativeName>
        <fullName evidence="10">Glutamyl-tRNA synthetase</fullName>
        <shortName evidence="10">GluRS</shortName>
    </alternativeName>
</protein>